<feature type="non-terminal residue" evidence="2">
    <location>
        <position position="99"/>
    </location>
</feature>
<keyword evidence="3" id="KW-1185">Reference proteome</keyword>
<evidence type="ECO:0000256" key="1">
    <source>
        <dbReference type="SAM" id="MobiDB-lite"/>
    </source>
</evidence>
<protein>
    <submittedName>
        <fullName evidence="2">Uncharacterized protein</fullName>
    </submittedName>
</protein>
<dbReference type="AlphaFoldDB" id="A0A821PXL7"/>
<proteinExistence type="predicted"/>
<name>A0A821PXL7_9BILA</name>
<dbReference type="EMBL" id="CAJOBP010050440">
    <property type="protein sequence ID" value="CAF4810383.1"/>
    <property type="molecule type" value="Genomic_DNA"/>
</dbReference>
<feature type="compositionally biased region" description="Acidic residues" evidence="1">
    <location>
        <begin position="73"/>
        <end position="86"/>
    </location>
</feature>
<evidence type="ECO:0000313" key="2">
    <source>
        <dbReference type="EMBL" id="CAF4810383.1"/>
    </source>
</evidence>
<dbReference type="Proteomes" id="UP000663873">
    <property type="component" value="Unassembled WGS sequence"/>
</dbReference>
<organism evidence="2 3">
    <name type="scientific">Rotaria socialis</name>
    <dbReference type="NCBI Taxonomy" id="392032"/>
    <lineage>
        <taxon>Eukaryota</taxon>
        <taxon>Metazoa</taxon>
        <taxon>Spiralia</taxon>
        <taxon>Gnathifera</taxon>
        <taxon>Rotifera</taxon>
        <taxon>Eurotatoria</taxon>
        <taxon>Bdelloidea</taxon>
        <taxon>Philodinida</taxon>
        <taxon>Philodinidae</taxon>
        <taxon>Rotaria</taxon>
    </lineage>
</organism>
<feature type="region of interest" description="Disordered" evidence="1">
    <location>
        <begin position="41"/>
        <end position="99"/>
    </location>
</feature>
<gene>
    <name evidence="2" type="ORF">UJA718_LOCUS41699</name>
</gene>
<comment type="caution">
    <text evidence="2">The sequence shown here is derived from an EMBL/GenBank/DDBJ whole genome shotgun (WGS) entry which is preliminary data.</text>
</comment>
<feature type="non-terminal residue" evidence="2">
    <location>
        <position position="1"/>
    </location>
</feature>
<sequence length="99" mass="11348">RMEQPTLKSILAKNKPQKHIFVEELDESYYIMDGSKKRVTFDDDEAMNNEPVPPIESDEVVPHENDSMAMDNGEGEGEEEEEEEIDQTTNGDLIAEFEE</sequence>
<evidence type="ECO:0000313" key="3">
    <source>
        <dbReference type="Proteomes" id="UP000663873"/>
    </source>
</evidence>
<reference evidence="2" key="1">
    <citation type="submission" date="2021-02" db="EMBL/GenBank/DDBJ databases">
        <authorList>
            <person name="Nowell W R."/>
        </authorList>
    </citation>
    <scope>NUCLEOTIDE SEQUENCE</scope>
</reference>
<accession>A0A821PXL7</accession>